<organism evidence="2 3">
    <name type="scientific">Gordonia phage Nyceirae</name>
    <dbReference type="NCBI Taxonomy" id="1887651"/>
    <lineage>
        <taxon>Viruses</taxon>
        <taxon>Duplodnaviria</taxon>
        <taxon>Heunggongvirae</taxon>
        <taxon>Uroviricota</taxon>
        <taxon>Caudoviricetes</taxon>
        <taxon>Nyceiraevirus</taxon>
        <taxon>Nyceiraevirus nyceirae</taxon>
    </lineage>
</organism>
<dbReference type="GeneID" id="29078367"/>
<name>A0A1C9EHZ2_9CAUD</name>
<reference evidence="3" key="1">
    <citation type="submission" date="2016-07" db="EMBL/GenBank/DDBJ databases">
        <authorList>
            <person name="Florea S."/>
            <person name="Webb J.S."/>
            <person name="Jaromczyk J."/>
            <person name="Schardl C.L."/>
        </authorList>
    </citation>
    <scope>NUCLEOTIDE SEQUENCE [LARGE SCALE GENOMIC DNA]</scope>
</reference>
<dbReference type="Proteomes" id="UP000201968">
    <property type="component" value="Segment"/>
</dbReference>
<sequence length="66" mass="7412">MYKRCTTVVEGGHGGPHEPITGDVEFSDIFNIPRVHDGELIRIRRGDRTTWVPIARVISIEEVPSV</sequence>
<dbReference type="KEGG" id="vg:29078367"/>
<gene>
    <name evidence="2" type="primary">2</name>
    <name evidence="2" type="ORF">SEA_NYCEIRAE_2</name>
</gene>
<accession>A0A1C9EHZ2</accession>
<evidence type="ECO:0000313" key="3">
    <source>
        <dbReference type="Proteomes" id="UP000201968"/>
    </source>
</evidence>
<feature type="region of interest" description="Disordered" evidence="1">
    <location>
        <begin position="1"/>
        <end position="20"/>
    </location>
</feature>
<evidence type="ECO:0000256" key="1">
    <source>
        <dbReference type="SAM" id="MobiDB-lite"/>
    </source>
</evidence>
<dbReference type="RefSeq" id="YP_009277920.1">
    <property type="nucleotide sequence ID" value="NC_031004.1"/>
</dbReference>
<protein>
    <submittedName>
        <fullName evidence="2">Uncharacterized protein</fullName>
    </submittedName>
</protein>
<keyword evidence="3" id="KW-1185">Reference proteome</keyword>
<dbReference type="EMBL" id="KX557282">
    <property type="protein sequence ID" value="AON97365.1"/>
    <property type="molecule type" value="Genomic_DNA"/>
</dbReference>
<proteinExistence type="predicted"/>
<evidence type="ECO:0000313" key="2">
    <source>
        <dbReference type="EMBL" id="AON97365.1"/>
    </source>
</evidence>